<dbReference type="EMBL" id="JARBDR010000214">
    <property type="protein sequence ID" value="KAJ8318753.1"/>
    <property type="molecule type" value="Genomic_DNA"/>
</dbReference>
<dbReference type="Pfam" id="PF00106">
    <property type="entry name" value="adh_short"/>
    <property type="match status" value="1"/>
</dbReference>
<gene>
    <name evidence="5" type="ORF">KUTeg_003844</name>
</gene>
<evidence type="ECO:0000256" key="2">
    <source>
        <dbReference type="ARBA" id="ARBA00011881"/>
    </source>
</evidence>
<evidence type="ECO:0008006" key="7">
    <source>
        <dbReference type="Google" id="ProtNLM"/>
    </source>
</evidence>
<keyword evidence="3" id="KW-0521">NADP</keyword>
<evidence type="ECO:0000256" key="4">
    <source>
        <dbReference type="ARBA" id="ARBA00023002"/>
    </source>
</evidence>
<dbReference type="SUPFAM" id="SSF51735">
    <property type="entry name" value="NAD(P)-binding Rossmann-fold domains"/>
    <property type="match status" value="1"/>
</dbReference>
<comment type="similarity">
    <text evidence="1">Belongs to the short-chain dehydrogenases/reductases (SDR) family.</text>
</comment>
<accession>A0ABQ9FN92</accession>
<name>A0ABQ9FN92_TEGGR</name>
<dbReference type="PANTHER" id="PTHR44252:SF3">
    <property type="entry name" value="D-ERYTHRULOSE REDUCTASE-RELATED"/>
    <property type="match status" value="1"/>
</dbReference>
<protein>
    <recommendedName>
        <fullName evidence="7">L-xylulose reductase</fullName>
    </recommendedName>
</protein>
<proteinExistence type="inferred from homology"/>
<comment type="subunit">
    <text evidence="2">Homotetramer.</text>
</comment>
<organism evidence="5 6">
    <name type="scientific">Tegillarca granosa</name>
    <name type="common">Malaysian cockle</name>
    <name type="synonym">Anadara granosa</name>
    <dbReference type="NCBI Taxonomy" id="220873"/>
    <lineage>
        <taxon>Eukaryota</taxon>
        <taxon>Metazoa</taxon>
        <taxon>Spiralia</taxon>
        <taxon>Lophotrochozoa</taxon>
        <taxon>Mollusca</taxon>
        <taxon>Bivalvia</taxon>
        <taxon>Autobranchia</taxon>
        <taxon>Pteriomorphia</taxon>
        <taxon>Arcoida</taxon>
        <taxon>Arcoidea</taxon>
        <taxon>Arcidae</taxon>
        <taxon>Tegillarca</taxon>
    </lineage>
</organism>
<evidence type="ECO:0000256" key="1">
    <source>
        <dbReference type="ARBA" id="ARBA00006484"/>
    </source>
</evidence>
<dbReference type="PROSITE" id="PS00061">
    <property type="entry name" value="ADH_SHORT"/>
    <property type="match status" value="1"/>
</dbReference>
<dbReference type="InterPro" id="IPR002347">
    <property type="entry name" value="SDR_fam"/>
</dbReference>
<evidence type="ECO:0000313" key="5">
    <source>
        <dbReference type="EMBL" id="KAJ8318753.1"/>
    </source>
</evidence>
<dbReference type="PRINTS" id="PR00081">
    <property type="entry name" value="GDHRDH"/>
</dbReference>
<dbReference type="InterPro" id="IPR051737">
    <property type="entry name" value="L-xylulose/Carbonyl_redctase"/>
</dbReference>
<reference evidence="5 6" key="1">
    <citation type="submission" date="2022-12" db="EMBL/GenBank/DDBJ databases">
        <title>Chromosome-level genome of Tegillarca granosa.</title>
        <authorList>
            <person name="Kim J."/>
        </authorList>
    </citation>
    <scope>NUCLEOTIDE SEQUENCE [LARGE SCALE GENOMIC DNA]</scope>
    <source>
        <strain evidence="5">Teg-2019</strain>
        <tissue evidence="5">Adductor muscle</tissue>
    </source>
</reference>
<dbReference type="Pfam" id="PF13561">
    <property type="entry name" value="adh_short_C2"/>
    <property type="match status" value="1"/>
</dbReference>
<sequence>MAYQFDGKRALVTGGSRGIGKAIAIGLLNAGAEVDVLGKSEENLNKLKQECPIIHTVNADLTDWDTTRSEAVTYSISKAGLDMMTKVMALELGPHQIRVNNVNPT</sequence>
<dbReference type="Proteomes" id="UP001217089">
    <property type="component" value="Unassembled WGS sequence"/>
</dbReference>
<comment type="caution">
    <text evidence="5">The sequence shown here is derived from an EMBL/GenBank/DDBJ whole genome shotgun (WGS) entry which is preliminary data.</text>
</comment>
<evidence type="ECO:0000256" key="3">
    <source>
        <dbReference type="ARBA" id="ARBA00022857"/>
    </source>
</evidence>
<keyword evidence="4" id="KW-0560">Oxidoreductase</keyword>
<dbReference type="PANTHER" id="PTHR44252">
    <property type="entry name" value="D-ERYTHRULOSE REDUCTASE"/>
    <property type="match status" value="1"/>
</dbReference>
<keyword evidence="6" id="KW-1185">Reference proteome</keyword>
<dbReference type="InterPro" id="IPR036291">
    <property type="entry name" value="NAD(P)-bd_dom_sf"/>
</dbReference>
<dbReference type="Gene3D" id="3.40.50.720">
    <property type="entry name" value="NAD(P)-binding Rossmann-like Domain"/>
    <property type="match status" value="2"/>
</dbReference>
<evidence type="ECO:0000313" key="6">
    <source>
        <dbReference type="Proteomes" id="UP001217089"/>
    </source>
</evidence>
<dbReference type="InterPro" id="IPR020904">
    <property type="entry name" value="Sc_DH/Rdtase_CS"/>
</dbReference>